<keyword evidence="7" id="KW-1185">Reference proteome</keyword>
<dbReference type="SUPFAM" id="SSF46785">
    <property type="entry name" value="Winged helix' DNA-binding domain"/>
    <property type="match status" value="1"/>
</dbReference>
<evidence type="ECO:0000259" key="5">
    <source>
        <dbReference type="PROSITE" id="PS50931"/>
    </source>
</evidence>
<dbReference type="PROSITE" id="PS50931">
    <property type="entry name" value="HTH_LYSR"/>
    <property type="match status" value="1"/>
</dbReference>
<keyword evidence="4" id="KW-0804">Transcription</keyword>
<gene>
    <name evidence="6" type="ORF">A8709_11475</name>
</gene>
<dbReference type="InterPro" id="IPR005119">
    <property type="entry name" value="LysR_subst-bd"/>
</dbReference>
<name>A0A1C1A2M3_9BACL</name>
<dbReference type="GO" id="GO:0003700">
    <property type="term" value="F:DNA-binding transcription factor activity"/>
    <property type="evidence" value="ECO:0007669"/>
    <property type="project" value="InterPro"/>
</dbReference>
<dbReference type="Pfam" id="PF00126">
    <property type="entry name" value="HTH_1"/>
    <property type="match status" value="1"/>
</dbReference>
<organism evidence="6 7">
    <name type="scientific">Paenibacillus pectinilyticus</name>
    <dbReference type="NCBI Taxonomy" id="512399"/>
    <lineage>
        <taxon>Bacteria</taxon>
        <taxon>Bacillati</taxon>
        <taxon>Bacillota</taxon>
        <taxon>Bacilli</taxon>
        <taxon>Bacillales</taxon>
        <taxon>Paenibacillaceae</taxon>
        <taxon>Paenibacillus</taxon>
    </lineage>
</organism>
<dbReference type="Gene3D" id="1.10.10.10">
    <property type="entry name" value="Winged helix-like DNA-binding domain superfamily/Winged helix DNA-binding domain"/>
    <property type="match status" value="1"/>
</dbReference>
<dbReference type="Gene3D" id="3.40.190.10">
    <property type="entry name" value="Periplasmic binding protein-like II"/>
    <property type="match status" value="2"/>
</dbReference>
<dbReference type="RefSeq" id="WP_065852764.1">
    <property type="nucleotide sequence ID" value="NZ_LYPC01000016.1"/>
</dbReference>
<dbReference type="InterPro" id="IPR000847">
    <property type="entry name" value="LysR_HTH_N"/>
</dbReference>
<dbReference type="PRINTS" id="PR00039">
    <property type="entry name" value="HTHLYSR"/>
</dbReference>
<dbReference type="PANTHER" id="PTHR30126:SF40">
    <property type="entry name" value="HTH-TYPE TRANSCRIPTIONAL REGULATOR GLTR"/>
    <property type="match status" value="1"/>
</dbReference>
<dbReference type="CDD" id="cd05466">
    <property type="entry name" value="PBP2_LTTR_substrate"/>
    <property type="match status" value="1"/>
</dbReference>
<evidence type="ECO:0000256" key="3">
    <source>
        <dbReference type="ARBA" id="ARBA00023125"/>
    </source>
</evidence>
<dbReference type="PANTHER" id="PTHR30126">
    <property type="entry name" value="HTH-TYPE TRANSCRIPTIONAL REGULATOR"/>
    <property type="match status" value="1"/>
</dbReference>
<dbReference type="STRING" id="512399.A8709_11475"/>
<dbReference type="EMBL" id="LYPC01000016">
    <property type="protein sequence ID" value="OCT14784.1"/>
    <property type="molecule type" value="Genomic_DNA"/>
</dbReference>
<evidence type="ECO:0000313" key="6">
    <source>
        <dbReference type="EMBL" id="OCT14784.1"/>
    </source>
</evidence>
<dbReference type="Proteomes" id="UP000093309">
    <property type="component" value="Unassembled WGS sequence"/>
</dbReference>
<comment type="similarity">
    <text evidence="1">Belongs to the LysR transcriptional regulatory family.</text>
</comment>
<reference evidence="7" key="1">
    <citation type="submission" date="2016-05" db="EMBL/GenBank/DDBJ databases">
        <title>Paenibacillus oryzae. sp. nov., isolated from the rice root.</title>
        <authorList>
            <person name="Zhang J."/>
            <person name="Zhang X."/>
        </authorList>
    </citation>
    <scope>NUCLEOTIDE SEQUENCE [LARGE SCALE GENOMIC DNA]</scope>
    <source>
        <strain evidence="7">KCTC13222</strain>
    </source>
</reference>
<comment type="caution">
    <text evidence="6">The sequence shown here is derived from an EMBL/GenBank/DDBJ whole genome shotgun (WGS) entry which is preliminary data.</text>
</comment>
<dbReference type="InterPro" id="IPR036388">
    <property type="entry name" value="WH-like_DNA-bd_sf"/>
</dbReference>
<dbReference type="GO" id="GO:0000976">
    <property type="term" value="F:transcription cis-regulatory region binding"/>
    <property type="evidence" value="ECO:0007669"/>
    <property type="project" value="TreeGrafter"/>
</dbReference>
<proteinExistence type="inferred from homology"/>
<evidence type="ECO:0000256" key="2">
    <source>
        <dbReference type="ARBA" id="ARBA00023015"/>
    </source>
</evidence>
<accession>A0A1C1A2M3</accession>
<keyword evidence="3" id="KW-0238">DNA-binding</keyword>
<dbReference type="SUPFAM" id="SSF53850">
    <property type="entry name" value="Periplasmic binding protein-like II"/>
    <property type="match status" value="1"/>
</dbReference>
<dbReference type="InterPro" id="IPR036390">
    <property type="entry name" value="WH_DNA-bd_sf"/>
</dbReference>
<dbReference type="FunFam" id="1.10.10.10:FF:000001">
    <property type="entry name" value="LysR family transcriptional regulator"/>
    <property type="match status" value="1"/>
</dbReference>
<dbReference type="Pfam" id="PF03466">
    <property type="entry name" value="LysR_substrate"/>
    <property type="match status" value="1"/>
</dbReference>
<feature type="domain" description="HTH lysR-type" evidence="5">
    <location>
        <begin position="5"/>
        <end position="62"/>
    </location>
</feature>
<dbReference type="AlphaFoldDB" id="A0A1C1A2M3"/>
<evidence type="ECO:0000256" key="1">
    <source>
        <dbReference type="ARBA" id="ARBA00009437"/>
    </source>
</evidence>
<keyword evidence="2" id="KW-0805">Transcription regulation</keyword>
<sequence>MLEQLDGRSMKTFITVMEEGSFSKAAHKLGYVQSTVTMHILQLEQTLGQSLFQRLPRGVELTAAGREVAPYAYRFLQLGESLQEKLTGLGEPKGIVRLRALESFCVPHLPKMLPALFEQYPQIQLQLETGFQRDIIQEVSAYRVDLGIVPRDPKARNLTFIPLLADELVWVGAPALVERIEREGWKEVAQTQVIGFGSRCIYQSMASQVLADKGIASFTEMAFDSTEMLKQTMMCGMGLSLLPVTSVAKELAEGKLMRVRQEPSIPLEHGLIHRAGKELSTPVEACKAYIQAYFSKEMHISRG</sequence>
<protein>
    <recommendedName>
        <fullName evidence="5">HTH lysR-type domain-containing protein</fullName>
    </recommendedName>
</protein>
<evidence type="ECO:0000256" key="4">
    <source>
        <dbReference type="ARBA" id="ARBA00023163"/>
    </source>
</evidence>
<evidence type="ECO:0000313" key="7">
    <source>
        <dbReference type="Proteomes" id="UP000093309"/>
    </source>
</evidence>